<dbReference type="GO" id="GO:0030527">
    <property type="term" value="F:structural constituent of chromatin"/>
    <property type="evidence" value="ECO:0007669"/>
    <property type="project" value="InterPro"/>
</dbReference>
<evidence type="ECO:0000259" key="3">
    <source>
        <dbReference type="PROSITE" id="PS51782"/>
    </source>
</evidence>
<dbReference type="InterPro" id="IPR010992">
    <property type="entry name" value="IHF-like_DNA-bd_dom_sf"/>
</dbReference>
<dbReference type="GO" id="GO:0005829">
    <property type="term" value="C:cytosol"/>
    <property type="evidence" value="ECO:0007669"/>
    <property type="project" value="TreeGrafter"/>
</dbReference>
<proteinExistence type="predicted"/>
<feature type="compositionally biased region" description="Polar residues" evidence="1">
    <location>
        <begin position="289"/>
        <end position="299"/>
    </location>
</feature>
<dbReference type="PANTHER" id="PTHR33175:SF2">
    <property type="entry name" value="INTEGRATION HOST FACTOR SUBUNIT ALPHA"/>
    <property type="match status" value="1"/>
</dbReference>
<gene>
    <name evidence="4" type="ORF">EVA_18326</name>
</gene>
<dbReference type="EMBL" id="AMCI01006893">
    <property type="protein sequence ID" value="EJW93568.1"/>
    <property type="molecule type" value="Genomic_DNA"/>
</dbReference>
<dbReference type="Pfam" id="PF00216">
    <property type="entry name" value="Bac_DNA_binding"/>
    <property type="match status" value="1"/>
</dbReference>
<feature type="compositionally biased region" description="Acidic residues" evidence="1">
    <location>
        <begin position="116"/>
        <end position="143"/>
    </location>
</feature>
<dbReference type="InterPro" id="IPR036779">
    <property type="entry name" value="LysM_dom_sf"/>
</dbReference>
<dbReference type="PROSITE" id="PS51782">
    <property type="entry name" value="LYSM"/>
    <property type="match status" value="1"/>
</dbReference>
<feature type="domain" description="LysM" evidence="3">
    <location>
        <begin position="481"/>
        <end position="528"/>
    </location>
</feature>
<keyword evidence="2" id="KW-1133">Transmembrane helix</keyword>
<dbReference type="SMART" id="SM00411">
    <property type="entry name" value="BHL"/>
    <property type="match status" value="1"/>
</dbReference>
<organism evidence="4">
    <name type="scientific">gut metagenome</name>
    <dbReference type="NCBI Taxonomy" id="749906"/>
    <lineage>
        <taxon>unclassified sequences</taxon>
        <taxon>metagenomes</taxon>
        <taxon>organismal metagenomes</taxon>
    </lineage>
</organism>
<dbReference type="SUPFAM" id="SSF47729">
    <property type="entry name" value="IHF-like DNA-binding proteins"/>
    <property type="match status" value="1"/>
</dbReference>
<keyword evidence="2" id="KW-0812">Transmembrane</keyword>
<feature type="region of interest" description="Disordered" evidence="1">
    <location>
        <begin position="414"/>
        <end position="463"/>
    </location>
</feature>
<feature type="transmembrane region" description="Helical" evidence="2">
    <location>
        <begin position="320"/>
        <end position="343"/>
    </location>
</feature>
<name>J9FGN0_9ZZZZ</name>
<dbReference type="GO" id="GO:0003677">
    <property type="term" value="F:DNA binding"/>
    <property type="evidence" value="ECO:0007669"/>
    <property type="project" value="UniProtKB-KW"/>
</dbReference>
<evidence type="ECO:0000313" key="4">
    <source>
        <dbReference type="EMBL" id="EJW93568.1"/>
    </source>
</evidence>
<feature type="compositionally biased region" description="Basic and acidic residues" evidence="1">
    <location>
        <begin position="424"/>
        <end position="433"/>
    </location>
</feature>
<keyword evidence="4" id="KW-0238">DNA-binding</keyword>
<feature type="compositionally biased region" description="Polar residues" evidence="1">
    <location>
        <begin position="434"/>
        <end position="452"/>
    </location>
</feature>
<feature type="region of interest" description="Disordered" evidence="1">
    <location>
        <begin position="264"/>
        <end position="299"/>
    </location>
</feature>
<keyword evidence="2" id="KW-0472">Membrane</keyword>
<dbReference type="InterPro" id="IPR000119">
    <property type="entry name" value="Hist_DNA-bd"/>
</dbReference>
<comment type="caution">
    <text evidence="4">The sequence shown here is derived from an EMBL/GenBank/DDBJ whole genome shotgun (WGS) entry which is preliminary data.</text>
</comment>
<dbReference type="PANTHER" id="PTHR33175">
    <property type="entry name" value="DNA-BINDING PROTEIN HU"/>
    <property type="match status" value="1"/>
</dbReference>
<reference evidence="4" key="1">
    <citation type="journal article" date="2012" name="PLoS ONE">
        <title>Gene sets for utilization of primary and secondary nutrition supplies in the distal gut of endangered iberian lynx.</title>
        <authorList>
            <person name="Alcaide M."/>
            <person name="Messina E."/>
            <person name="Richter M."/>
            <person name="Bargiela R."/>
            <person name="Peplies J."/>
            <person name="Huws S.A."/>
            <person name="Newbold C.J."/>
            <person name="Golyshin P.N."/>
            <person name="Simon M.A."/>
            <person name="Lopez G."/>
            <person name="Yakimov M.M."/>
            <person name="Ferrer M."/>
        </authorList>
    </citation>
    <scope>NUCLEOTIDE SEQUENCE</scope>
</reference>
<dbReference type="Gene3D" id="4.10.520.10">
    <property type="entry name" value="IHF-like DNA-binding proteins"/>
    <property type="match status" value="1"/>
</dbReference>
<sequence length="537" mass="59399">MEKKLLIQDMADAIATKGGITPKDALAFVTALFEVIEQALIDDKFIKIKGLGTFKIVNVNERESVDVNTGERIFISGHARVSFTPDSQLKDLVNRPFAHFETVIINDDACLEEFDNVEEEPDPEDSEWDVEDHDDEDVTEAEDTERPLNPNYVIAETKVEAEATNVELSIPVYDTATLVSSDLEKATDNESETDVDLALQEKTTTTEVETEADTTDVAIDAPTHKNTWESEEKTADKFNEPVATTNEAATAVMTDVAAEAKSHSTLQTEEHAVQEEEKTIVSPDKTQTDDPITSSTCSESDGRQRIEYILKEKKLPFYNIWKLVSVLLFALLLLLLAYFAGYFRWFCPCETTVYDNPYLKGMTAAQDCILPAADSVATQVDSLTKDTAVLILSEDKNSLPAAVKKSVETSKTTKADSQFSVKPKTAENKKTENTGKTVTAPSQPTTTAVQTRTPEKAAKPAVPQQYNQVEGGKYEIVGTLRSYKVKRGESIRSIALKVYGSKGFAIYISTHNQLKDPNLISADTLLKLPELKKRNSK</sequence>
<dbReference type="AlphaFoldDB" id="J9FGN0"/>
<dbReference type="InterPro" id="IPR018392">
    <property type="entry name" value="LysM"/>
</dbReference>
<dbReference type="CDD" id="cd13832">
    <property type="entry name" value="IHF"/>
    <property type="match status" value="1"/>
</dbReference>
<dbReference type="Gene3D" id="3.10.350.10">
    <property type="entry name" value="LysM domain"/>
    <property type="match status" value="1"/>
</dbReference>
<evidence type="ECO:0000256" key="1">
    <source>
        <dbReference type="SAM" id="MobiDB-lite"/>
    </source>
</evidence>
<accession>J9FGN0</accession>
<feature type="region of interest" description="Disordered" evidence="1">
    <location>
        <begin position="116"/>
        <end position="146"/>
    </location>
</feature>
<protein>
    <submittedName>
        <fullName evidence="4">Histone-like bacterial DNA-binding protein</fullName>
    </submittedName>
</protein>
<feature type="compositionally biased region" description="Basic and acidic residues" evidence="1">
    <location>
        <begin position="264"/>
        <end position="279"/>
    </location>
</feature>
<evidence type="ECO:0000256" key="2">
    <source>
        <dbReference type="SAM" id="Phobius"/>
    </source>
</evidence>